<proteinExistence type="inferred from homology"/>
<protein>
    <recommendedName>
        <fullName evidence="6">Optic atrophy 3 protein</fullName>
    </recommendedName>
</protein>
<dbReference type="Pfam" id="PF07047">
    <property type="entry name" value="OPA3"/>
    <property type="match status" value="1"/>
</dbReference>
<keyword evidence="5" id="KW-1185">Reference proteome</keyword>
<dbReference type="EMBL" id="CAWYQH010000068">
    <property type="protein sequence ID" value="CAK8679809.1"/>
    <property type="molecule type" value="Genomic_DNA"/>
</dbReference>
<evidence type="ECO:0000256" key="2">
    <source>
        <dbReference type="ARBA" id="ARBA00007584"/>
    </source>
</evidence>
<dbReference type="PANTHER" id="PTHR12499">
    <property type="entry name" value="OPTIC ATROPHY 3 PROTEIN OPA3"/>
    <property type="match status" value="1"/>
</dbReference>
<dbReference type="PANTHER" id="PTHR12499:SF0">
    <property type="entry name" value="OPTIC ATROPHY 3 PROTEIN"/>
    <property type="match status" value="1"/>
</dbReference>
<evidence type="ECO:0008006" key="6">
    <source>
        <dbReference type="Google" id="ProtNLM"/>
    </source>
</evidence>
<comment type="function">
    <text evidence="1">May play some role in mitochondrial processes.</text>
</comment>
<dbReference type="InterPro" id="IPR010754">
    <property type="entry name" value="OPA3-like"/>
</dbReference>
<name>A0ABP0FJG5_CLALP</name>
<evidence type="ECO:0000256" key="1">
    <source>
        <dbReference type="ARBA" id="ARBA00003027"/>
    </source>
</evidence>
<dbReference type="Proteomes" id="UP001642483">
    <property type="component" value="Unassembled WGS sequence"/>
</dbReference>
<evidence type="ECO:0000256" key="3">
    <source>
        <dbReference type="ARBA" id="ARBA00023054"/>
    </source>
</evidence>
<reference evidence="4 5" key="1">
    <citation type="submission" date="2024-02" db="EMBL/GenBank/DDBJ databases">
        <authorList>
            <person name="Daric V."/>
            <person name="Darras S."/>
        </authorList>
    </citation>
    <scope>NUCLEOTIDE SEQUENCE [LARGE SCALE GENOMIC DNA]</scope>
</reference>
<gene>
    <name evidence="4" type="ORF">CVLEPA_LOCUS10061</name>
</gene>
<evidence type="ECO:0000313" key="5">
    <source>
        <dbReference type="Proteomes" id="UP001642483"/>
    </source>
</evidence>
<comment type="caution">
    <text evidence="4">The sequence shown here is derived from an EMBL/GenBank/DDBJ whole genome shotgun (WGS) entry which is preliminary data.</text>
</comment>
<accession>A0ABP0FJG5</accession>
<organism evidence="4 5">
    <name type="scientific">Clavelina lepadiformis</name>
    <name type="common">Light-bulb sea squirt</name>
    <name type="synonym">Ascidia lepadiformis</name>
    <dbReference type="NCBI Taxonomy" id="159417"/>
    <lineage>
        <taxon>Eukaryota</taxon>
        <taxon>Metazoa</taxon>
        <taxon>Chordata</taxon>
        <taxon>Tunicata</taxon>
        <taxon>Ascidiacea</taxon>
        <taxon>Aplousobranchia</taxon>
        <taxon>Clavelinidae</taxon>
        <taxon>Clavelina</taxon>
    </lineage>
</organism>
<keyword evidence="3" id="KW-0175">Coiled coil</keyword>
<evidence type="ECO:0000313" key="4">
    <source>
        <dbReference type="EMBL" id="CAK8679809.1"/>
    </source>
</evidence>
<sequence length="177" mass="19921">MVLGIPLAKLIPEIFKTVTKPMVNGLKRSVQRSPFWKDRVFIPMAQSYNRASVRVRLWTQGITRNKEQVERSAKMSEEAALELGAEIVANSVTFAIGLMAIVMQQSIAAATEKKKELKESEETERVETGILELRRDVLDLGLTVQELDARLRELNRTILSMKSYNTVSSQSKGGNDR</sequence>
<comment type="similarity">
    <text evidence="2">Belongs to the OPA3 family.</text>
</comment>